<dbReference type="SUPFAM" id="SSF52540">
    <property type="entry name" value="P-loop containing nucleoside triphosphate hydrolases"/>
    <property type="match status" value="1"/>
</dbReference>
<dbReference type="PANTHER" id="PTHR43394:SF1">
    <property type="entry name" value="ATP-BINDING CASSETTE SUB-FAMILY B MEMBER 10, MITOCHONDRIAL"/>
    <property type="match status" value="1"/>
</dbReference>
<evidence type="ECO:0000256" key="1">
    <source>
        <dbReference type="ARBA" id="ARBA00004651"/>
    </source>
</evidence>
<keyword evidence="10 11" id="KW-0472">Membrane</keyword>
<evidence type="ECO:0000256" key="5">
    <source>
        <dbReference type="ARBA" id="ARBA00022741"/>
    </source>
</evidence>
<dbReference type="InterPro" id="IPR003593">
    <property type="entry name" value="AAA+_ATPase"/>
</dbReference>
<dbReference type="InterPro" id="IPR011527">
    <property type="entry name" value="ABC1_TM_dom"/>
</dbReference>
<dbReference type="PROSITE" id="PS00211">
    <property type="entry name" value="ABC_TRANSPORTER_1"/>
    <property type="match status" value="1"/>
</dbReference>
<dbReference type="InterPro" id="IPR036640">
    <property type="entry name" value="ABC1_TM_sf"/>
</dbReference>
<evidence type="ECO:0000259" key="12">
    <source>
        <dbReference type="PROSITE" id="PS50893"/>
    </source>
</evidence>
<dbReference type="InterPro" id="IPR027417">
    <property type="entry name" value="P-loop_NTPase"/>
</dbReference>
<dbReference type="FunFam" id="3.40.50.300:FF:000221">
    <property type="entry name" value="Multidrug ABC transporter ATP-binding protein"/>
    <property type="match status" value="1"/>
</dbReference>
<feature type="domain" description="ABC transmembrane type-1" evidence="13">
    <location>
        <begin position="35"/>
        <end position="334"/>
    </location>
</feature>
<dbReference type="SMART" id="SM00382">
    <property type="entry name" value="AAA"/>
    <property type="match status" value="1"/>
</dbReference>
<evidence type="ECO:0000313" key="15">
    <source>
        <dbReference type="Proteomes" id="UP000197468"/>
    </source>
</evidence>
<evidence type="ECO:0000256" key="4">
    <source>
        <dbReference type="ARBA" id="ARBA00022692"/>
    </source>
</evidence>
<proteinExistence type="predicted"/>
<dbReference type="EMBL" id="NIOF01000004">
    <property type="protein sequence ID" value="OWQ90845.1"/>
    <property type="molecule type" value="Genomic_DNA"/>
</dbReference>
<dbReference type="Pfam" id="PF00005">
    <property type="entry name" value="ABC_tran"/>
    <property type="match status" value="1"/>
</dbReference>
<dbReference type="InterPro" id="IPR003439">
    <property type="entry name" value="ABC_transporter-like_ATP-bd"/>
</dbReference>
<dbReference type="InterPro" id="IPR039421">
    <property type="entry name" value="Type_1_exporter"/>
</dbReference>
<keyword evidence="7" id="KW-1278">Translocase</keyword>
<keyword evidence="3" id="KW-1003">Cell membrane</keyword>
<dbReference type="InterPro" id="IPR011917">
    <property type="entry name" value="ABC_transpr_lipidA"/>
</dbReference>
<dbReference type="RefSeq" id="WP_088385051.1">
    <property type="nucleotide sequence ID" value="NZ_NIOF01000004.1"/>
</dbReference>
<keyword evidence="9" id="KW-0445">Lipid transport</keyword>
<evidence type="ECO:0000256" key="9">
    <source>
        <dbReference type="ARBA" id="ARBA00023055"/>
    </source>
</evidence>
<dbReference type="GO" id="GO:0005886">
    <property type="term" value="C:plasma membrane"/>
    <property type="evidence" value="ECO:0007669"/>
    <property type="project" value="UniProtKB-SubCell"/>
</dbReference>
<name>A0A246JDY1_9BURK</name>
<dbReference type="Pfam" id="PF00664">
    <property type="entry name" value="ABC_membrane"/>
    <property type="match status" value="1"/>
</dbReference>
<organism evidence="14 15">
    <name type="scientific">Roseateles aquatilis</name>
    <dbReference type="NCBI Taxonomy" id="431061"/>
    <lineage>
        <taxon>Bacteria</taxon>
        <taxon>Pseudomonadati</taxon>
        <taxon>Pseudomonadota</taxon>
        <taxon>Betaproteobacteria</taxon>
        <taxon>Burkholderiales</taxon>
        <taxon>Sphaerotilaceae</taxon>
        <taxon>Roseateles</taxon>
    </lineage>
</organism>
<dbReference type="GO" id="GO:0016887">
    <property type="term" value="F:ATP hydrolysis activity"/>
    <property type="evidence" value="ECO:0007669"/>
    <property type="project" value="InterPro"/>
</dbReference>
<evidence type="ECO:0000256" key="10">
    <source>
        <dbReference type="ARBA" id="ARBA00023136"/>
    </source>
</evidence>
<reference evidence="14 15" key="1">
    <citation type="journal article" date="2008" name="Int. J. Syst. Evol. Microbiol.">
        <title>Description of Roseateles aquatilis sp. nov. and Roseateles terrae sp. nov., in the class Betaproteobacteria, and emended description of the genus Roseateles.</title>
        <authorList>
            <person name="Gomila M."/>
            <person name="Bowien B."/>
            <person name="Falsen E."/>
            <person name="Moore E.R."/>
            <person name="Lalucat J."/>
        </authorList>
    </citation>
    <scope>NUCLEOTIDE SEQUENCE [LARGE SCALE GENOMIC DNA]</scope>
    <source>
        <strain evidence="14 15">CCUG 48205</strain>
    </source>
</reference>
<evidence type="ECO:0000313" key="14">
    <source>
        <dbReference type="EMBL" id="OWQ90845.1"/>
    </source>
</evidence>
<dbReference type="PROSITE" id="PS50929">
    <property type="entry name" value="ABC_TM1F"/>
    <property type="match status" value="1"/>
</dbReference>
<comment type="caution">
    <text evidence="14">The sequence shown here is derived from an EMBL/GenBank/DDBJ whole genome shotgun (WGS) entry which is preliminary data.</text>
</comment>
<keyword evidence="6 14" id="KW-0067">ATP-binding</keyword>
<dbReference type="PROSITE" id="PS50893">
    <property type="entry name" value="ABC_TRANSPORTER_2"/>
    <property type="match status" value="1"/>
</dbReference>
<comment type="subcellular location">
    <subcellularLocation>
        <location evidence="1">Cell membrane</location>
        <topology evidence="1">Multi-pass membrane protein</topology>
    </subcellularLocation>
</comment>
<evidence type="ECO:0000256" key="8">
    <source>
        <dbReference type="ARBA" id="ARBA00022989"/>
    </source>
</evidence>
<evidence type="ECO:0000256" key="7">
    <source>
        <dbReference type="ARBA" id="ARBA00022967"/>
    </source>
</evidence>
<protein>
    <submittedName>
        <fullName evidence="14">Lipid A export permease/ATP-binding protein MsbA</fullName>
    </submittedName>
</protein>
<evidence type="ECO:0000256" key="2">
    <source>
        <dbReference type="ARBA" id="ARBA00022448"/>
    </source>
</evidence>
<dbReference type="GO" id="GO:0034040">
    <property type="term" value="F:ATPase-coupled lipid transmembrane transporter activity"/>
    <property type="evidence" value="ECO:0007669"/>
    <property type="project" value="InterPro"/>
</dbReference>
<gene>
    <name evidence="14" type="primary">msbA</name>
    <name evidence="14" type="ORF">CDN99_11825</name>
</gene>
<keyword evidence="5" id="KW-0547">Nucleotide-binding</keyword>
<feature type="transmembrane region" description="Helical" evidence="11">
    <location>
        <begin position="31"/>
        <end position="50"/>
    </location>
</feature>
<sequence length="602" mass="65487">MTADSSSPKKDLEPLGPTASRLWRFMKPHRWGLMLSVLAFVLVAATEPLIPKLLGYALGEGFQPKPAATPAVPGVSLPSVDMQYSFPIWMVPIVLIGLFGLRGLFSFCGQYMLNWTISRTVMDIRAALLQVLLRADARVYTSIQPATAVTKVVNDPQQVVTLIAGALVTILRDGLPALALMGYLFLLNWKLTLLSMITVPGLAFVVRKVNRRVRAMGTWAYDAQLRLVSVVEDVTRAWRVVRSFDAADFESRRFAERAREVQRSSLKTAAANAMAQPLSQLMASIGISIIVSLALYQSRQNQTGVGEFASFVAALLFMSSRLRHLSDVMQPITNALVVARGCIGLLDTPAEPDTGTRELTDPRGDIALQGVTLRYPGANRDALSGLNLRIPAGKTTALVGSSGAGKSSVVNLLLGFERPDGGQILFDGVPIDELTKANLRRQFAVVSQDIVLFDTSVAENIAYALPRDDAKLEQVLRAAALWDFVQGLPQGLDTDVGANGSKLSGGQRQRLAIARALYKDAPVWIFDEATSALDTESERAVQQALELWQGRKTLIVIAHRLSTIRRADCIQVMSEGQVIETGDHDTLLAQDGVYAGMVKVQH</sequence>
<dbReference type="Gene3D" id="3.40.50.300">
    <property type="entry name" value="P-loop containing nucleotide triphosphate hydrolases"/>
    <property type="match status" value="1"/>
</dbReference>
<feature type="transmembrane region" description="Helical" evidence="11">
    <location>
        <begin position="86"/>
        <end position="105"/>
    </location>
</feature>
<evidence type="ECO:0000256" key="6">
    <source>
        <dbReference type="ARBA" id="ARBA00022840"/>
    </source>
</evidence>
<keyword evidence="2" id="KW-0813">Transport</keyword>
<dbReference type="GO" id="GO:0005524">
    <property type="term" value="F:ATP binding"/>
    <property type="evidence" value="ECO:0007669"/>
    <property type="project" value="UniProtKB-KW"/>
</dbReference>
<evidence type="ECO:0000256" key="11">
    <source>
        <dbReference type="SAM" id="Phobius"/>
    </source>
</evidence>
<feature type="domain" description="ABC transporter" evidence="12">
    <location>
        <begin position="366"/>
        <end position="600"/>
    </location>
</feature>
<keyword evidence="15" id="KW-1185">Reference proteome</keyword>
<evidence type="ECO:0000259" key="13">
    <source>
        <dbReference type="PROSITE" id="PS50929"/>
    </source>
</evidence>
<dbReference type="Proteomes" id="UP000197468">
    <property type="component" value="Unassembled WGS sequence"/>
</dbReference>
<keyword evidence="8 11" id="KW-1133">Transmembrane helix</keyword>
<dbReference type="Gene3D" id="1.20.1560.10">
    <property type="entry name" value="ABC transporter type 1, transmembrane domain"/>
    <property type="match status" value="1"/>
</dbReference>
<dbReference type="AlphaFoldDB" id="A0A246JDY1"/>
<dbReference type="SUPFAM" id="SSF90123">
    <property type="entry name" value="ABC transporter transmembrane region"/>
    <property type="match status" value="1"/>
</dbReference>
<dbReference type="NCBIfam" id="TIGR02203">
    <property type="entry name" value="MsbA_lipidA"/>
    <property type="match status" value="1"/>
</dbReference>
<keyword evidence="4 11" id="KW-0812">Transmembrane</keyword>
<feature type="transmembrane region" description="Helical" evidence="11">
    <location>
        <begin position="187"/>
        <end position="206"/>
    </location>
</feature>
<evidence type="ECO:0000256" key="3">
    <source>
        <dbReference type="ARBA" id="ARBA00022475"/>
    </source>
</evidence>
<dbReference type="InterPro" id="IPR017871">
    <property type="entry name" value="ABC_transporter-like_CS"/>
</dbReference>
<dbReference type="PANTHER" id="PTHR43394">
    <property type="entry name" value="ATP-DEPENDENT PERMEASE MDL1, MITOCHONDRIAL"/>
    <property type="match status" value="1"/>
</dbReference>
<dbReference type="OrthoDB" id="8554730at2"/>
<accession>A0A246JDY1</accession>
<dbReference type="CDD" id="cd18552">
    <property type="entry name" value="ABC_6TM_MsbA_like"/>
    <property type="match status" value="1"/>
</dbReference>
<dbReference type="GO" id="GO:0015421">
    <property type="term" value="F:ABC-type oligopeptide transporter activity"/>
    <property type="evidence" value="ECO:0007669"/>
    <property type="project" value="TreeGrafter"/>
</dbReference>